<dbReference type="InterPro" id="IPR027417">
    <property type="entry name" value="P-loop_NTPase"/>
</dbReference>
<dbReference type="SUPFAM" id="SSF52540">
    <property type="entry name" value="P-loop containing nucleoside triphosphate hydrolases"/>
    <property type="match status" value="2"/>
</dbReference>
<evidence type="ECO:0000259" key="1">
    <source>
        <dbReference type="Pfam" id="PF00176"/>
    </source>
</evidence>
<dbReference type="Gene3D" id="3.40.50.300">
    <property type="entry name" value="P-loop containing nucleotide triphosphate hydrolases"/>
    <property type="match status" value="1"/>
</dbReference>
<name>A0A8S5NZX4_9CAUD</name>
<accession>A0A8S5NZX4</accession>
<proteinExistence type="predicted"/>
<dbReference type="Gene3D" id="3.40.50.10810">
    <property type="entry name" value="Tandem AAA-ATPase domain"/>
    <property type="match status" value="1"/>
</dbReference>
<reference evidence="2" key="1">
    <citation type="journal article" date="2021" name="Proc. Natl. Acad. Sci. U.S.A.">
        <title>A Catalog of Tens of Thousands of Viruses from Human Metagenomes Reveals Hidden Associations with Chronic Diseases.</title>
        <authorList>
            <person name="Tisza M.J."/>
            <person name="Buck C.B."/>
        </authorList>
    </citation>
    <scope>NUCLEOTIDE SEQUENCE</scope>
    <source>
        <strain evidence="2">Ct16C7</strain>
    </source>
</reference>
<evidence type="ECO:0000313" key="2">
    <source>
        <dbReference type="EMBL" id="DAD99762.1"/>
    </source>
</evidence>
<feature type="domain" description="SNF2 N-terminal" evidence="1">
    <location>
        <begin position="95"/>
        <end position="233"/>
    </location>
</feature>
<protein>
    <submittedName>
        <fullName evidence="2">Chromatin remodeling complex ATPase</fullName>
    </submittedName>
</protein>
<dbReference type="InterPro" id="IPR038718">
    <property type="entry name" value="SNF2-like_sf"/>
</dbReference>
<dbReference type="PANTHER" id="PTHR10799">
    <property type="entry name" value="SNF2/RAD54 HELICASE FAMILY"/>
    <property type="match status" value="1"/>
</dbReference>
<dbReference type="Pfam" id="PF00176">
    <property type="entry name" value="SNF2-rel_dom"/>
    <property type="match status" value="1"/>
</dbReference>
<sequence length="387" mass="44495">MRLLSDNQQAAVEKLRRLKVGALFMGCGTGKTQTAVSLVNSVEGVNLVVWVAPLRTIENVKAEIQLCDCRYSIKFYGVESIGQSDRIYLEVLDLVQSSGPTFIVVDESLKIKNMNAKRTKRLITIGNYASYKLILNGTPVTKNILDIYAQMQFLSPKILQKDFFKFRDDYCCYKQKHKNGRVVDTIITGYANVNHLLKIIEPFVYECSLNLPLVKHYHTKRWRLTEDERLAYDSLKLELLSELEDSSDVKILGMLQKLQHSYCLSVDKVNALRGLIDDKTLVFCKFKRSVERVLSLYPAANVLTYGKNSYGLNLQNYKKIIYFDKTFDFAFREQSEARIYRLGQQNDCEYVDLTGDIGLEKMIDKCIKKKLDLISAFKIGQFKLENL</sequence>
<dbReference type="InterPro" id="IPR000330">
    <property type="entry name" value="SNF2_N"/>
</dbReference>
<dbReference type="EMBL" id="BK015293">
    <property type="protein sequence ID" value="DAD99762.1"/>
    <property type="molecule type" value="Genomic_DNA"/>
</dbReference>
<dbReference type="GO" id="GO:0005524">
    <property type="term" value="F:ATP binding"/>
    <property type="evidence" value="ECO:0007669"/>
    <property type="project" value="InterPro"/>
</dbReference>
<organism evidence="2">
    <name type="scientific">Siphoviridae sp. ct16C7</name>
    <dbReference type="NCBI Taxonomy" id="2825304"/>
    <lineage>
        <taxon>Viruses</taxon>
        <taxon>Duplodnaviria</taxon>
        <taxon>Heunggongvirae</taxon>
        <taxon>Uroviricota</taxon>
        <taxon>Caudoviricetes</taxon>
    </lineage>
</organism>